<proteinExistence type="predicted"/>
<gene>
    <name evidence="1" type="ORF">DS421_19g660250</name>
</gene>
<dbReference type="Proteomes" id="UP000464620">
    <property type="component" value="Chromosome B09"/>
</dbReference>
<reference evidence="1 2" key="1">
    <citation type="submission" date="2020-01" db="EMBL/GenBank/DDBJ databases">
        <title>Genome sequence of Arachis hypogaea, cultivar Shitouqi.</title>
        <authorList>
            <person name="Zhuang W."/>
            <person name="Chen H."/>
            <person name="Varshney R."/>
            <person name="Wang D."/>
            <person name="Ming R."/>
        </authorList>
    </citation>
    <scope>NUCLEOTIDE SEQUENCE [LARGE SCALE GENOMIC DNA]</scope>
    <source>
        <tissue evidence="1">Young leaf</tissue>
    </source>
</reference>
<dbReference type="EMBL" id="CP031001">
    <property type="protein sequence ID" value="QHN78308.1"/>
    <property type="molecule type" value="Genomic_DNA"/>
</dbReference>
<evidence type="ECO:0000313" key="1">
    <source>
        <dbReference type="EMBL" id="QHN78308.1"/>
    </source>
</evidence>
<protein>
    <submittedName>
        <fullName evidence="1">Homeodomain transcriptional regulator</fullName>
    </submittedName>
</protein>
<sequence length="84" mass="9686">MVSIQHLRHLSGFSPVVSVVSPSIVTHGRVHPITPTNTALEPSDNTVIHEEEPSRFQRKRMNEEARIQRELEAHEKRARKEIEK</sequence>
<dbReference type="GO" id="GO:0003677">
    <property type="term" value="F:DNA binding"/>
    <property type="evidence" value="ECO:0007669"/>
    <property type="project" value="UniProtKB-KW"/>
</dbReference>
<name>A0A6B9VDW5_ARAHY</name>
<keyword evidence="1" id="KW-0238">DNA-binding</keyword>
<evidence type="ECO:0000313" key="2">
    <source>
        <dbReference type="Proteomes" id="UP000464620"/>
    </source>
</evidence>
<dbReference type="AlphaFoldDB" id="A0A6B9VDW5"/>
<accession>A0A6B9VDW5</accession>
<organism evidence="1 2">
    <name type="scientific">Arachis hypogaea</name>
    <name type="common">Peanut</name>
    <dbReference type="NCBI Taxonomy" id="3818"/>
    <lineage>
        <taxon>Eukaryota</taxon>
        <taxon>Viridiplantae</taxon>
        <taxon>Streptophyta</taxon>
        <taxon>Embryophyta</taxon>
        <taxon>Tracheophyta</taxon>
        <taxon>Spermatophyta</taxon>
        <taxon>Magnoliopsida</taxon>
        <taxon>eudicotyledons</taxon>
        <taxon>Gunneridae</taxon>
        <taxon>Pentapetalae</taxon>
        <taxon>rosids</taxon>
        <taxon>fabids</taxon>
        <taxon>Fabales</taxon>
        <taxon>Fabaceae</taxon>
        <taxon>Papilionoideae</taxon>
        <taxon>50 kb inversion clade</taxon>
        <taxon>dalbergioids sensu lato</taxon>
        <taxon>Dalbergieae</taxon>
        <taxon>Pterocarpus clade</taxon>
        <taxon>Arachis</taxon>
    </lineage>
</organism>
<keyword evidence="1" id="KW-0371">Homeobox</keyword>